<dbReference type="OrthoDB" id="6716308at2759"/>
<dbReference type="GO" id="GO:0042626">
    <property type="term" value="F:ATPase-coupled transmembrane transporter activity"/>
    <property type="evidence" value="ECO:0007669"/>
    <property type="project" value="TreeGrafter"/>
</dbReference>
<organism evidence="8">
    <name type="scientific">Oppiella nova</name>
    <dbReference type="NCBI Taxonomy" id="334625"/>
    <lineage>
        <taxon>Eukaryota</taxon>
        <taxon>Metazoa</taxon>
        <taxon>Ecdysozoa</taxon>
        <taxon>Arthropoda</taxon>
        <taxon>Chelicerata</taxon>
        <taxon>Arachnida</taxon>
        <taxon>Acari</taxon>
        <taxon>Acariformes</taxon>
        <taxon>Sarcoptiformes</taxon>
        <taxon>Oribatida</taxon>
        <taxon>Brachypylina</taxon>
        <taxon>Oppioidea</taxon>
        <taxon>Oppiidae</taxon>
        <taxon>Oppiella</taxon>
    </lineage>
</organism>
<comment type="subcellular location">
    <subcellularLocation>
        <location evidence="1">Membrane</location>
        <topology evidence="1">Multi-pass membrane protein</topology>
    </subcellularLocation>
</comment>
<dbReference type="Proteomes" id="UP000728032">
    <property type="component" value="Unassembled WGS sequence"/>
</dbReference>
<evidence type="ECO:0000256" key="6">
    <source>
        <dbReference type="ARBA" id="ARBA00023136"/>
    </source>
</evidence>
<name>A0A7R9QNT1_9ACAR</name>
<evidence type="ECO:0000256" key="4">
    <source>
        <dbReference type="ARBA" id="ARBA00022692"/>
    </source>
</evidence>
<sequence length="234" mass="25803">MPVISNTPVLFTRMSNRPNESIIVTISRRQSDSRRTSDTTPITDSADHIVAHSTATECTSRPSRPVTTNRAPLRANSKAMAAPEPVIRTTFPSKKFYKIIEMSEIIADNRNGSPGETIHSVCISWTNIQVLTKTQKSIYNCFENNKQTKEILRNVSGEVKAGTMLAIMGASGSGKTTLLNVLTARNLSQLSVNGVVLMNGQTVSQPTIASISSYIQQHDLFQPMFTVREHLLFH</sequence>
<feature type="non-terminal residue" evidence="8">
    <location>
        <position position="234"/>
    </location>
</feature>
<gene>
    <name evidence="8" type="ORF">ONB1V03_LOCUS9379</name>
</gene>
<dbReference type="SUPFAM" id="SSF52540">
    <property type="entry name" value="P-loop containing nucleoside triphosphate hydrolases"/>
    <property type="match status" value="1"/>
</dbReference>
<keyword evidence="6" id="KW-0472">Membrane</keyword>
<reference evidence="8" key="1">
    <citation type="submission" date="2020-11" db="EMBL/GenBank/DDBJ databases">
        <authorList>
            <person name="Tran Van P."/>
        </authorList>
    </citation>
    <scope>NUCLEOTIDE SEQUENCE</scope>
</reference>
<evidence type="ECO:0000313" key="8">
    <source>
        <dbReference type="EMBL" id="CAD7652719.1"/>
    </source>
</evidence>
<dbReference type="EMBL" id="OC920694">
    <property type="protein sequence ID" value="CAD7652719.1"/>
    <property type="molecule type" value="Genomic_DNA"/>
</dbReference>
<dbReference type="GO" id="GO:0005886">
    <property type="term" value="C:plasma membrane"/>
    <property type="evidence" value="ECO:0007669"/>
    <property type="project" value="TreeGrafter"/>
</dbReference>
<evidence type="ECO:0000256" key="1">
    <source>
        <dbReference type="ARBA" id="ARBA00004141"/>
    </source>
</evidence>
<dbReference type="InterPro" id="IPR050352">
    <property type="entry name" value="ABCG_transporters"/>
</dbReference>
<dbReference type="Pfam" id="PF00005">
    <property type="entry name" value="ABC_tran"/>
    <property type="match status" value="1"/>
</dbReference>
<protein>
    <recommendedName>
        <fullName evidence="7">ABC transporter domain-containing protein</fullName>
    </recommendedName>
</protein>
<dbReference type="InterPro" id="IPR003439">
    <property type="entry name" value="ABC_transporter-like_ATP-bd"/>
</dbReference>
<keyword evidence="4" id="KW-0812">Transmembrane</keyword>
<evidence type="ECO:0000256" key="2">
    <source>
        <dbReference type="ARBA" id="ARBA00005814"/>
    </source>
</evidence>
<evidence type="ECO:0000256" key="5">
    <source>
        <dbReference type="ARBA" id="ARBA00022989"/>
    </source>
</evidence>
<dbReference type="PANTHER" id="PTHR48041:SF139">
    <property type="entry name" value="PROTEIN SCARLET"/>
    <property type="match status" value="1"/>
</dbReference>
<dbReference type="PANTHER" id="PTHR48041">
    <property type="entry name" value="ABC TRANSPORTER G FAMILY MEMBER 28"/>
    <property type="match status" value="1"/>
</dbReference>
<evidence type="ECO:0000313" key="9">
    <source>
        <dbReference type="Proteomes" id="UP000728032"/>
    </source>
</evidence>
<evidence type="ECO:0000259" key="7">
    <source>
        <dbReference type="Pfam" id="PF00005"/>
    </source>
</evidence>
<dbReference type="InterPro" id="IPR027417">
    <property type="entry name" value="P-loop_NTPase"/>
</dbReference>
<keyword evidence="3" id="KW-0813">Transport</keyword>
<dbReference type="GO" id="GO:0016887">
    <property type="term" value="F:ATP hydrolysis activity"/>
    <property type="evidence" value="ECO:0007669"/>
    <property type="project" value="InterPro"/>
</dbReference>
<dbReference type="Gene3D" id="3.40.50.300">
    <property type="entry name" value="P-loop containing nucleotide triphosphate hydrolases"/>
    <property type="match status" value="1"/>
</dbReference>
<comment type="similarity">
    <text evidence="2">Belongs to the ABC transporter superfamily. ABCG family. Eye pigment precursor importer (TC 3.A.1.204) subfamily.</text>
</comment>
<keyword evidence="5" id="KW-1133">Transmembrane helix</keyword>
<proteinExistence type="inferred from homology"/>
<feature type="domain" description="ABC transporter" evidence="7">
    <location>
        <begin position="152"/>
        <end position="230"/>
    </location>
</feature>
<dbReference type="GO" id="GO:0005524">
    <property type="term" value="F:ATP binding"/>
    <property type="evidence" value="ECO:0007669"/>
    <property type="project" value="InterPro"/>
</dbReference>
<keyword evidence="9" id="KW-1185">Reference proteome</keyword>
<dbReference type="AlphaFoldDB" id="A0A7R9QNT1"/>
<accession>A0A7R9QNT1</accession>
<dbReference type="EMBL" id="CAJPVJ010005869">
    <property type="protein sequence ID" value="CAG2169906.1"/>
    <property type="molecule type" value="Genomic_DNA"/>
</dbReference>
<evidence type="ECO:0000256" key="3">
    <source>
        <dbReference type="ARBA" id="ARBA00022448"/>
    </source>
</evidence>